<organism evidence="2 3">
    <name type="scientific">Phialemonium atrogriseum</name>
    <dbReference type="NCBI Taxonomy" id="1093897"/>
    <lineage>
        <taxon>Eukaryota</taxon>
        <taxon>Fungi</taxon>
        <taxon>Dikarya</taxon>
        <taxon>Ascomycota</taxon>
        <taxon>Pezizomycotina</taxon>
        <taxon>Sordariomycetes</taxon>
        <taxon>Sordariomycetidae</taxon>
        <taxon>Cephalothecales</taxon>
        <taxon>Cephalothecaceae</taxon>
        <taxon>Phialemonium</taxon>
    </lineage>
</organism>
<keyword evidence="1" id="KW-1133">Transmembrane helix</keyword>
<keyword evidence="1" id="KW-0812">Transmembrane</keyword>
<feature type="transmembrane region" description="Helical" evidence="1">
    <location>
        <begin position="72"/>
        <end position="93"/>
    </location>
</feature>
<keyword evidence="3" id="KW-1185">Reference proteome</keyword>
<dbReference type="AlphaFoldDB" id="A0AAJ0BUT1"/>
<name>A0AAJ0BUT1_9PEZI</name>
<dbReference type="PANTHER" id="PTHR12242:SF1">
    <property type="entry name" value="MYND-TYPE DOMAIN-CONTAINING PROTEIN"/>
    <property type="match status" value="1"/>
</dbReference>
<dbReference type="GO" id="GO:0016020">
    <property type="term" value="C:membrane"/>
    <property type="evidence" value="ECO:0007669"/>
    <property type="project" value="TreeGrafter"/>
</dbReference>
<protein>
    <recommendedName>
        <fullName evidence="4">FAR-17a/AIG1-like protein</fullName>
    </recommendedName>
</protein>
<dbReference type="Proteomes" id="UP001244011">
    <property type="component" value="Unassembled WGS sequence"/>
</dbReference>
<feature type="transmembrane region" description="Helical" evidence="1">
    <location>
        <begin position="215"/>
        <end position="239"/>
    </location>
</feature>
<dbReference type="RefSeq" id="XP_060281086.1">
    <property type="nucleotide sequence ID" value="XM_060428643.1"/>
</dbReference>
<dbReference type="EMBL" id="MU839018">
    <property type="protein sequence ID" value="KAK1764873.1"/>
    <property type="molecule type" value="Genomic_DNA"/>
</dbReference>
<dbReference type="GeneID" id="85311830"/>
<accession>A0AAJ0BUT1</accession>
<feature type="transmembrane region" description="Helical" evidence="1">
    <location>
        <begin position="176"/>
        <end position="195"/>
    </location>
</feature>
<evidence type="ECO:0000313" key="2">
    <source>
        <dbReference type="EMBL" id="KAK1764873.1"/>
    </source>
</evidence>
<sequence>MPRPFAFGKDLWDPSHRFETSWLLPPYVLFFFRALFALYALVTSVFVLGWYCSHPLLGGCFQSRNEFSYFTVLTYWGLAFYFLVSAAHTLSYALTGRPLLDRFPRPLQALHSLFYTTAVVYPVVVTVVYWARLYSGTWFPEQFTAWSNLSRHALNSLFALFEILVPRTAPPPPIHMLWLVVILALYLALAYLTHATKGFYVYSFLDPNESGKGFVVAYVFGIAVGCLVVFGVVWGLIWLRRWVTEEKLHMDGKLARQHGARVDPADRDLEMSGK</sequence>
<keyword evidence="1" id="KW-0472">Membrane</keyword>
<reference evidence="2" key="1">
    <citation type="submission" date="2023-06" db="EMBL/GenBank/DDBJ databases">
        <title>Genome-scale phylogeny and comparative genomics of the fungal order Sordariales.</title>
        <authorList>
            <consortium name="Lawrence Berkeley National Laboratory"/>
            <person name="Hensen N."/>
            <person name="Bonometti L."/>
            <person name="Westerberg I."/>
            <person name="Brannstrom I.O."/>
            <person name="Guillou S."/>
            <person name="Cros-Aarteil S."/>
            <person name="Calhoun S."/>
            <person name="Haridas S."/>
            <person name="Kuo A."/>
            <person name="Mondo S."/>
            <person name="Pangilinan J."/>
            <person name="Riley R."/>
            <person name="Labutti K."/>
            <person name="Andreopoulos B."/>
            <person name="Lipzen A."/>
            <person name="Chen C."/>
            <person name="Yanf M."/>
            <person name="Daum C."/>
            <person name="Ng V."/>
            <person name="Clum A."/>
            <person name="Steindorff A."/>
            <person name="Ohm R."/>
            <person name="Martin F."/>
            <person name="Silar P."/>
            <person name="Natvig D."/>
            <person name="Lalanne C."/>
            <person name="Gautier V."/>
            <person name="Ament-Velasquez S.L."/>
            <person name="Kruys A."/>
            <person name="Hutchinson M.I."/>
            <person name="Powell A.J."/>
            <person name="Barry K."/>
            <person name="Miller A.N."/>
            <person name="Grigoriev I.V."/>
            <person name="Debuchy R."/>
            <person name="Gladieux P."/>
            <person name="Thoren M.H."/>
            <person name="Johannesson H."/>
        </authorList>
    </citation>
    <scope>NUCLEOTIDE SEQUENCE</scope>
    <source>
        <strain evidence="2">8032-3</strain>
    </source>
</reference>
<feature type="transmembrane region" description="Helical" evidence="1">
    <location>
        <begin position="27"/>
        <end position="51"/>
    </location>
</feature>
<comment type="caution">
    <text evidence="2">The sequence shown here is derived from an EMBL/GenBank/DDBJ whole genome shotgun (WGS) entry which is preliminary data.</text>
</comment>
<feature type="transmembrane region" description="Helical" evidence="1">
    <location>
        <begin position="113"/>
        <end position="131"/>
    </location>
</feature>
<evidence type="ECO:0008006" key="4">
    <source>
        <dbReference type="Google" id="ProtNLM"/>
    </source>
</evidence>
<evidence type="ECO:0000313" key="3">
    <source>
        <dbReference type="Proteomes" id="UP001244011"/>
    </source>
</evidence>
<gene>
    <name evidence="2" type="ORF">QBC33DRAFT_546305</name>
</gene>
<dbReference type="PANTHER" id="PTHR12242">
    <property type="entry name" value="OS02G0130600 PROTEIN-RELATED"/>
    <property type="match status" value="1"/>
</dbReference>
<evidence type="ECO:0000256" key="1">
    <source>
        <dbReference type="SAM" id="Phobius"/>
    </source>
</evidence>
<proteinExistence type="predicted"/>